<evidence type="ECO:0000256" key="4">
    <source>
        <dbReference type="ARBA" id="ARBA00023014"/>
    </source>
</evidence>
<evidence type="ECO:0000313" key="8">
    <source>
        <dbReference type="Proteomes" id="UP001162834"/>
    </source>
</evidence>
<feature type="binding site" evidence="5">
    <location>
        <position position="431"/>
    </location>
    <ligand>
        <name>dimethylallyl diphosphate</name>
        <dbReference type="ChEBI" id="CHEBI:57623"/>
    </ligand>
</feature>
<dbReference type="Pfam" id="PF02401">
    <property type="entry name" value="LYTB"/>
    <property type="match status" value="1"/>
</dbReference>
<dbReference type="GO" id="GO:0046872">
    <property type="term" value="F:metal ion binding"/>
    <property type="evidence" value="ECO:0007669"/>
    <property type="project" value="UniProtKB-KW"/>
</dbReference>
<comment type="pathway">
    <text evidence="5">Isoprenoid biosynthesis; dimethylallyl diphosphate biosynthesis; dimethylallyl diphosphate from (2E)-4-hydroxy-3-methylbutenyl diphosphate: step 1/1.</text>
</comment>
<feature type="binding site" evidence="5">
    <location>
        <position position="403"/>
    </location>
    <ligand>
        <name>[4Fe-4S] cluster</name>
        <dbReference type="ChEBI" id="CHEBI:49883"/>
    </ligand>
</feature>
<evidence type="ECO:0000256" key="2">
    <source>
        <dbReference type="ARBA" id="ARBA00022723"/>
    </source>
</evidence>
<dbReference type="GO" id="GO:0051539">
    <property type="term" value="F:4 iron, 4 sulfur cluster binding"/>
    <property type="evidence" value="ECO:0007669"/>
    <property type="project" value="UniProtKB-UniRule"/>
</dbReference>
<feature type="binding site" evidence="5">
    <location>
        <position position="250"/>
    </location>
    <ligand>
        <name>(2E)-4-hydroxy-3-methylbut-2-enyl diphosphate</name>
        <dbReference type="ChEBI" id="CHEBI:128753"/>
    </ligand>
</feature>
<dbReference type="InterPro" id="IPR035994">
    <property type="entry name" value="Nucleoside_phosphorylase_sf"/>
</dbReference>
<keyword evidence="4 5" id="KW-0411">Iron-sulfur</keyword>
<comment type="cofactor">
    <cofactor evidence="5">
        <name>[4Fe-4S] cluster</name>
        <dbReference type="ChEBI" id="CHEBI:49883"/>
    </cofactor>
    <text evidence="5">Binds 1 [4Fe-4S] cluster per subunit.</text>
</comment>
<keyword evidence="3 5" id="KW-0408">Iron</keyword>
<dbReference type="PANTHER" id="PTHR30426">
    <property type="entry name" value="4-HYDROXY-3-METHYLBUT-2-ENYL DIPHOSPHATE REDUCTASE"/>
    <property type="match status" value="1"/>
</dbReference>
<sequence length="518" mass="54982">MTVAPERTGEPSAPSARSRELLILAPMSIEAAAARGGAPWARVERFGMGPQRAARAASLTHGIDPGPVLIAGVCGALDPSLRPGDVVLASELRGPTGTTQCADPSVLAGVLRRGGLSVHVGPIASSQRLVVRERRRALHRSGAIAVDMESAWLAAEAKGRPLVTLRVVLDTAERELHWPWHAAIGTAKALRVLRRACALTREWAEALMEREVVLAAPRASCAGVVRAVDTVERLLREHGPPVYVRRQIVHNARVVADLERRGAIFVEELDEVPAGATVIFSAHGVSPAVREQAAERGLDAIDATCPLVAKVHAEARRFAGAGMDVILVGHEGHEEVDGTTGEAPDRIQVIASADEIETLRVEDPERVAYLTQTTLAVDETAGVVDALRDRFPALIGPSSDDICYATQNRQDGVRALASDCDRIVVVGSANSSNSRRLVEVAERAGCPALLVDEPSDLPPSFVAGARRVGITAGASAPERQVQDVVSALAGFGGVTVSERTVTTEDVQFKPPPRRSRRN</sequence>
<feature type="binding site" evidence="5">
    <location>
        <position position="283"/>
    </location>
    <ligand>
        <name>isopentenyl diphosphate</name>
        <dbReference type="ChEBI" id="CHEBI:128769"/>
    </ligand>
</feature>
<dbReference type="GO" id="GO:0009116">
    <property type="term" value="P:nucleoside metabolic process"/>
    <property type="evidence" value="ECO:0007669"/>
    <property type="project" value="InterPro"/>
</dbReference>
<dbReference type="Gene3D" id="3.40.50.11270">
    <property type="match status" value="1"/>
</dbReference>
<name>A0A9E7C2T3_9ACTN</name>
<keyword evidence="1 5" id="KW-0004">4Fe-4S</keyword>
<reference evidence="7" key="1">
    <citation type="journal article" date="2022" name="Int. J. Syst. Evol. Microbiol.">
        <title>Pseudomonas aegrilactucae sp. nov. and Pseudomonas morbosilactucae sp. nov., pathogens causing bacterial rot of lettuce in Japan.</title>
        <authorList>
            <person name="Sawada H."/>
            <person name="Fujikawa T."/>
            <person name="Satou M."/>
        </authorList>
    </citation>
    <scope>NUCLEOTIDE SEQUENCE</scope>
    <source>
        <strain evidence="7">0166_1</strain>
    </source>
</reference>
<dbReference type="RefSeq" id="WP_259312792.1">
    <property type="nucleotide sequence ID" value="NZ_CP087164.1"/>
</dbReference>
<feature type="binding site" evidence="5">
    <location>
        <position position="432"/>
    </location>
    <ligand>
        <name>(2E)-4-hydroxy-3-methylbut-2-enyl diphosphate</name>
        <dbReference type="ChEBI" id="CHEBI:128753"/>
    </ligand>
</feature>
<dbReference type="Proteomes" id="UP001162834">
    <property type="component" value="Chromosome"/>
</dbReference>
<feature type="binding site" evidence="5">
    <location>
        <position position="431"/>
    </location>
    <ligand>
        <name>(2E)-4-hydroxy-3-methylbut-2-enyl diphosphate</name>
        <dbReference type="ChEBI" id="CHEBI:128753"/>
    </ligand>
</feature>
<keyword evidence="8" id="KW-1185">Reference proteome</keyword>
<feature type="domain" description="Nucleoside phosphorylase" evidence="6">
    <location>
        <begin position="45"/>
        <end position="187"/>
    </location>
</feature>
<evidence type="ECO:0000256" key="3">
    <source>
        <dbReference type="ARBA" id="ARBA00023004"/>
    </source>
</evidence>
<comment type="catalytic activity">
    <reaction evidence="5">
        <text>dimethylallyl diphosphate + 2 oxidized [2Fe-2S]-[ferredoxin] + H2O = (2E)-4-hydroxy-3-methylbut-2-enyl diphosphate + 2 reduced [2Fe-2S]-[ferredoxin] + 2 H(+)</text>
        <dbReference type="Rhea" id="RHEA:24825"/>
        <dbReference type="Rhea" id="RHEA-COMP:10000"/>
        <dbReference type="Rhea" id="RHEA-COMP:10001"/>
        <dbReference type="ChEBI" id="CHEBI:15377"/>
        <dbReference type="ChEBI" id="CHEBI:15378"/>
        <dbReference type="ChEBI" id="CHEBI:33737"/>
        <dbReference type="ChEBI" id="CHEBI:33738"/>
        <dbReference type="ChEBI" id="CHEBI:57623"/>
        <dbReference type="ChEBI" id="CHEBI:128753"/>
        <dbReference type="EC" id="1.17.7.4"/>
    </reaction>
</comment>
<evidence type="ECO:0000256" key="1">
    <source>
        <dbReference type="ARBA" id="ARBA00022485"/>
    </source>
</evidence>
<feature type="binding site" evidence="5">
    <location>
        <position position="333"/>
    </location>
    <ligand>
        <name>dimethylallyl diphosphate</name>
        <dbReference type="ChEBI" id="CHEBI:57623"/>
    </ligand>
</feature>
<dbReference type="NCBIfam" id="NF002190">
    <property type="entry name" value="PRK01045.1-4"/>
    <property type="match status" value="1"/>
</dbReference>
<evidence type="ECO:0000256" key="5">
    <source>
        <dbReference type="HAMAP-Rule" id="MF_00191"/>
    </source>
</evidence>
<dbReference type="InterPro" id="IPR000845">
    <property type="entry name" value="Nucleoside_phosphorylase_d"/>
</dbReference>
<feature type="binding site" evidence="5">
    <location>
        <position position="475"/>
    </location>
    <ligand>
        <name>isopentenyl diphosphate</name>
        <dbReference type="ChEBI" id="CHEBI:128769"/>
    </ligand>
</feature>
<gene>
    <name evidence="5 7" type="primary">ispH</name>
    <name evidence="7" type="ORF">DSM104329_05206</name>
</gene>
<comment type="catalytic activity">
    <reaction evidence="5">
        <text>isopentenyl diphosphate + 2 oxidized [2Fe-2S]-[ferredoxin] + H2O = (2E)-4-hydroxy-3-methylbut-2-enyl diphosphate + 2 reduced [2Fe-2S]-[ferredoxin] + 2 H(+)</text>
        <dbReference type="Rhea" id="RHEA:24488"/>
        <dbReference type="Rhea" id="RHEA-COMP:10000"/>
        <dbReference type="Rhea" id="RHEA-COMP:10001"/>
        <dbReference type="ChEBI" id="CHEBI:15377"/>
        <dbReference type="ChEBI" id="CHEBI:15378"/>
        <dbReference type="ChEBI" id="CHEBI:33737"/>
        <dbReference type="ChEBI" id="CHEBI:33738"/>
        <dbReference type="ChEBI" id="CHEBI:128753"/>
        <dbReference type="ChEBI" id="CHEBI:128769"/>
        <dbReference type="EC" id="1.17.7.4"/>
    </reaction>
</comment>
<feature type="binding site" evidence="5">
    <location>
        <position position="283"/>
    </location>
    <ligand>
        <name>dimethylallyl diphosphate</name>
        <dbReference type="ChEBI" id="CHEBI:57623"/>
    </ligand>
</feature>
<feature type="binding site" evidence="5">
    <location>
        <position position="433"/>
    </location>
    <ligand>
        <name>dimethylallyl diphosphate</name>
        <dbReference type="ChEBI" id="CHEBI:57623"/>
    </ligand>
</feature>
<feature type="binding site" evidence="5">
    <location>
        <position position="433"/>
    </location>
    <ligand>
        <name>(2E)-4-hydroxy-3-methylbut-2-enyl diphosphate</name>
        <dbReference type="ChEBI" id="CHEBI:128753"/>
    </ligand>
</feature>
<organism evidence="7 8">
    <name type="scientific">Capillimicrobium parvum</name>
    <dbReference type="NCBI Taxonomy" id="2884022"/>
    <lineage>
        <taxon>Bacteria</taxon>
        <taxon>Bacillati</taxon>
        <taxon>Actinomycetota</taxon>
        <taxon>Thermoleophilia</taxon>
        <taxon>Solirubrobacterales</taxon>
        <taxon>Capillimicrobiaceae</taxon>
        <taxon>Capillimicrobium</taxon>
    </lineage>
</organism>
<dbReference type="GO" id="GO:0050992">
    <property type="term" value="P:dimethylallyl diphosphate biosynthetic process"/>
    <property type="evidence" value="ECO:0007669"/>
    <property type="project" value="UniProtKB-UniRule"/>
</dbReference>
<comment type="pathway">
    <text evidence="5">Isoprenoid biosynthesis; isopentenyl diphosphate biosynthesis via DXP pathway; isopentenyl diphosphate from 1-deoxy-D-xylulose 5-phosphate: step 6/6.</text>
</comment>
<dbReference type="EC" id="1.17.7.4" evidence="5"/>
<feature type="binding site" evidence="5">
    <location>
        <position position="250"/>
    </location>
    <ligand>
        <name>dimethylallyl diphosphate</name>
        <dbReference type="ChEBI" id="CHEBI:57623"/>
    </ligand>
</feature>
<dbReference type="PANTHER" id="PTHR30426:SF0">
    <property type="entry name" value="4-HYDROXY-3-METHYLBUT-2-ENYL DIPHOSPHATE REDUCTASE"/>
    <property type="match status" value="1"/>
</dbReference>
<dbReference type="AlphaFoldDB" id="A0A9E7C2T3"/>
<feature type="binding site" evidence="5">
    <location>
        <position position="475"/>
    </location>
    <ligand>
        <name>(2E)-4-hydroxy-3-methylbut-2-enyl diphosphate</name>
        <dbReference type="ChEBI" id="CHEBI:128753"/>
    </ligand>
</feature>
<accession>A0A9E7C2T3</accession>
<dbReference type="Gene3D" id="3.40.1010.20">
    <property type="entry name" value="4-hydroxy-3-methylbut-2-enyl diphosphate reductase, catalytic domain"/>
    <property type="match status" value="2"/>
</dbReference>
<feature type="binding site" evidence="5">
    <location>
        <position position="221"/>
    </location>
    <ligand>
        <name>[4Fe-4S] cluster</name>
        <dbReference type="ChEBI" id="CHEBI:49883"/>
    </ligand>
</feature>
<evidence type="ECO:0000259" key="6">
    <source>
        <dbReference type="Pfam" id="PF01048"/>
    </source>
</evidence>
<feature type="binding site" evidence="5">
    <location>
        <position position="432"/>
    </location>
    <ligand>
        <name>isopentenyl diphosphate</name>
        <dbReference type="ChEBI" id="CHEBI:128769"/>
    </ligand>
</feature>
<dbReference type="HAMAP" id="MF_00191">
    <property type="entry name" value="IspH"/>
    <property type="match status" value="1"/>
</dbReference>
<keyword evidence="5" id="KW-0414">Isoprene biosynthesis</keyword>
<dbReference type="InterPro" id="IPR003451">
    <property type="entry name" value="LytB/IspH"/>
</dbReference>
<protein>
    <recommendedName>
        <fullName evidence="5">4-hydroxy-3-methylbut-2-enyl diphosphate reductase</fullName>
        <shortName evidence="5">HMBPP reductase</shortName>
        <ecNumber evidence="5">1.17.7.4</ecNumber>
    </recommendedName>
</protein>
<feature type="binding site" evidence="5">
    <location>
        <position position="433"/>
    </location>
    <ligand>
        <name>isopentenyl diphosphate</name>
        <dbReference type="ChEBI" id="CHEBI:128769"/>
    </ligand>
</feature>
<proteinExistence type="inferred from homology"/>
<feature type="binding site" evidence="5">
    <location>
        <position position="250"/>
    </location>
    <ligand>
        <name>isopentenyl diphosphate</name>
        <dbReference type="ChEBI" id="CHEBI:128769"/>
    </ligand>
</feature>
<comment type="similarity">
    <text evidence="5">Belongs to the IspH family.</text>
</comment>
<dbReference type="NCBIfam" id="TIGR00216">
    <property type="entry name" value="ispH_lytB"/>
    <property type="match status" value="1"/>
</dbReference>
<dbReference type="GO" id="GO:0051745">
    <property type="term" value="F:4-hydroxy-3-methylbut-2-enyl diphosphate reductase activity"/>
    <property type="evidence" value="ECO:0007669"/>
    <property type="project" value="UniProtKB-UniRule"/>
</dbReference>
<feature type="binding site" evidence="5">
    <location>
        <position position="305"/>
    </location>
    <ligand>
        <name>[4Fe-4S] cluster</name>
        <dbReference type="ChEBI" id="CHEBI:49883"/>
    </ligand>
</feature>
<dbReference type="KEGG" id="sbae:DSM104329_05206"/>
<feature type="binding site" evidence="5">
    <location>
        <position position="283"/>
    </location>
    <ligand>
        <name>(2E)-4-hydroxy-3-methylbut-2-enyl diphosphate</name>
        <dbReference type="ChEBI" id="CHEBI:128753"/>
    </ligand>
</feature>
<dbReference type="GO" id="GO:0019288">
    <property type="term" value="P:isopentenyl diphosphate biosynthetic process, methylerythritol 4-phosphate pathway"/>
    <property type="evidence" value="ECO:0007669"/>
    <property type="project" value="UniProtKB-UniRule"/>
</dbReference>
<keyword evidence="2 5" id="KW-0479">Metal-binding</keyword>
<evidence type="ECO:0000313" key="7">
    <source>
        <dbReference type="EMBL" id="UGS38776.1"/>
    </source>
</evidence>
<feature type="binding site" evidence="5">
    <location>
        <position position="431"/>
    </location>
    <ligand>
        <name>isopentenyl diphosphate</name>
        <dbReference type="ChEBI" id="CHEBI:128769"/>
    </ligand>
</feature>
<feature type="binding site" evidence="5">
    <location>
        <position position="373"/>
    </location>
    <ligand>
        <name>(2E)-4-hydroxy-3-methylbut-2-enyl diphosphate</name>
        <dbReference type="ChEBI" id="CHEBI:128753"/>
    </ligand>
</feature>
<dbReference type="SUPFAM" id="SSF53167">
    <property type="entry name" value="Purine and uridine phosphorylases"/>
    <property type="match status" value="1"/>
</dbReference>
<dbReference type="CDD" id="cd13944">
    <property type="entry name" value="lytB_ispH"/>
    <property type="match status" value="1"/>
</dbReference>
<dbReference type="Pfam" id="PF01048">
    <property type="entry name" value="PNP_UDP_1"/>
    <property type="match status" value="1"/>
</dbReference>
<keyword evidence="5 7" id="KW-0560">Oxidoreductase</keyword>
<comment type="function">
    <text evidence="5">Catalyzes the conversion of 1-hydroxy-2-methyl-2-(E)-butenyl 4-diphosphate (HMBPP) into a mixture of isopentenyl diphosphate (IPP) and dimethylallyl diphosphate (DMAPP). Acts in the terminal step of the DOXP/MEP pathway for isoprenoid precursor biosynthesis.</text>
</comment>
<dbReference type="EMBL" id="CP087164">
    <property type="protein sequence ID" value="UGS38776.1"/>
    <property type="molecule type" value="Genomic_DNA"/>
</dbReference>
<dbReference type="Gene3D" id="3.40.50.1580">
    <property type="entry name" value="Nucleoside phosphorylase domain"/>
    <property type="match status" value="1"/>
</dbReference>
<feature type="binding site" evidence="5">
    <location>
        <position position="432"/>
    </location>
    <ligand>
        <name>dimethylallyl diphosphate</name>
        <dbReference type="ChEBI" id="CHEBI:57623"/>
    </ligand>
</feature>
<feature type="active site" description="Proton donor" evidence="5">
    <location>
        <position position="335"/>
    </location>
</feature>
<feature type="binding site" evidence="5">
    <location>
        <position position="333"/>
    </location>
    <ligand>
        <name>(2E)-4-hydroxy-3-methylbut-2-enyl diphosphate</name>
        <dbReference type="ChEBI" id="CHEBI:128753"/>
    </ligand>
</feature>
<dbReference type="GO" id="GO:0016114">
    <property type="term" value="P:terpenoid biosynthetic process"/>
    <property type="evidence" value="ECO:0007669"/>
    <property type="project" value="UniProtKB-UniRule"/>
</dbReference>
<feature type="binding site" evidence="5">
    <location>
        <position position="333"/>
    </location>
    <ligand>
        <name>isopentenyl diphosphate</name>
        <dbReference type="ChEBI" id="CHEBI:128769"/>
    </ligand>
</feature>
<feature type="binding site" evidence="5">
    <location>
        <position position="475"/>
    </location>
    <ligand>
        <name>dimethylallyl diphosphate</name>
        <dbReference type="ChEBI" id="CHEBI:57623"/>
    </ligand>
</feature>